<dbReference type="EMBL" id="CP041217">
    <property type="protein sequence ID" value="QDH22784.1"/>
    <property type="molecule type" value="Genomic_DNA"/>
</dbReference>
<accession>A0A4Y6V073</accession>
<evidence type="ECO:0000313" key="9">
    <source>
        <dbReference type="EMBL" id="QDH22784.1"/>
    </source>
</evidence>
<dbReference type="InterPro" id="IPR013766">
    <property type="entry name" value="Thioredoxin_domain"/>
</dbReference>
<keyword evidence="3" id="KW-0560">Oxidoreductase</keyword>
<evidence type="ECO:0000256" key="6">
    <source>
        <dbReference type="SAM" id="MobiDB-lite"/>
    </source>
</evidence>
<keyword evidence="7" id="KW-1133">Transmembrane helix</keyword>
<dbReference type="RefSeq" id="WP_141449325.1">
    <property type="nucleotide sequence ID" value="NZ_CP041217.1"/>
</dbReference>
<evidence type="ECO:0000313" key="10">
    <source>
        <dbReference type="Proteomes" id="UP000316968"/>
    </source>
</evidence>
<keyword evidence="7" id="KW-0472">Membrane</keyword>
<dbReference type="InterPro" id="IPR012336">
    <property type="entry name" value="Thioredoxin-like_fold"/>
</dbReference>
<dbReference type="SUPFAM" id="SSF52833">
    <property type="entry name" value="Thioredoxin-like"/>
    <property type="match status" value="1"/>
</dbReference>
<dbReference type="PANTHER" id="PTHR13887:SF14">
    <property type="entry name" value="DISULFIDE BOND FORMATION PROTEIN D"/>
    <property type="match status" value="1"/>
</dbReference>
<proteinExistence type="inferred from homology"/>
<keyword evidence="5" id="KW-0676">Redox-active center</keyword>
<evidence type="ECO:0000259" key="8">
    <source>
        <dbReference type="PROSITE" id="PS51352"/>
    </source>
</evidence>
<dbReference type="PANTHER" id="PTHR13887">
    <property type="entry name" value="GLUTATHIONE S-TRANSFERASE KAPPA"/>
    <property type="match status" value="1"/>
</dbReference>
<keyword evidence="7" id="KW-0812">Transmembrane</keyword>
<feature type="compositionally biased region" description="Polar residues" evidence="6">
    <location>
        <begin position="30"/>
        <end position="51"/>
    </location>
</feature>
<feature type="domain" description="Thioredoxin" evidence="8">
    <location>
        <begin position="77"/>
        <end position="279"/>
    </location>
</feature>
<dbReference type="PROSITE" id="PS51352">
    <property type="entry name" value="THIOREDOXIN_2"/>
    <property type="match status" value="1"/>
</dbReference>
<evidence type="ECO:0000256" key="7">
    <source>
        <dbReference type="SAM" id="Phobius"/>
    </source>
</evidence>
<sequence length="280" mass="30453">MSKNKKPAPKNGKPQGAKRNTGGAARPQNGRPQNARPQQNPNTAASQWTSGSKRKKSNLSAIALGFVGLVVVLLVLIYLLTKFGENQTPAASAEPVVLTNYVATNQPTLGKADAKVKIVEFGDYKCPDCKIWTETVLPELKTKYVDTNEASFQFADYPFLADDSMLLALGGQALYEQNPDYFWAYNKAVYANQDTNKVRDNWVTEKYIVDLVKQTVPDADIEKFAADLKNKTYQAAVTADVKAGDDSKITGTPSIFVNGTKVENPTLENVEAAIEAAKAG</sequence>
<evidence type="ECO:0000256" key="3">
    <source>
        <dbReference type="ARBA" id="ARBA00023002"/>
    </source>
</evidence>
<keyword evidence="10" id="KW-1185">Reference proteome</keyword>
<feature type="compositionally biased region" description="Low complexity" evidence="6">
    <location>
        <begin position="9"/>
        <end position="18"/>
    </location>
</feature>
<gene>
    <name evidence="9" type="ORF">FFV09_19200</name>
</gene>
<feature type="transmembrane region" description="Helical" evidence="7">
    <location>
        <begin position="59"/>
        <end position="80"/>
    </location>
</feature>
<name>A0A4Y6V073_SACBS</name>
<dbReference type="OrthoDB" id="117402at2"/>
<evidence type="ECO:0000256" key="5">
    <source>
        <dbReference type="ARBA" id="ARBA00023284"/>
    </source>
</evidence>
<feature type="region of interest" description="Disordered" evidence="6">
    <location>
        <begin position="1"/>
        <end position="52"/>
    </location>
</feature>
<dbReference type="AlphaFoldDB" id="A0A4Y6V073"/>
<evidence type="ECO:0000256" key="1">
    <source>
        <dbReference type="ARBA" id="ARBA00005791"/>
    </source>
</evidence>
<reference evidence="9 10" key="1">
    <citation type="submission" date="2019-06" db="EMBL/GenBank/DDBJ databases">
        <title>Saccharibacillus brassicae sp. nov., an endophytic bacterium isolated from Chinese cabbage seeds (Brassica pekinensis).</title>
        <authorList>
            <person name="Jiang L."/>
            <person name="Lee J."/>
            <person name="Kim S.W."/>
        </authorList>
    </citation>
    <scope>NUCLEOTIDE SEQUENCE [LARGE SCALE GENOMIC DNA]</scope>
    <source>
        <strain evidence="10">KCTC 43072 / ATSA2</strain>
    </source>
</reference>
<protein>
    <recommendedName>
        <fullName evidence="8">Thioredoxin domain-containing protein</fullName>
    </recommendedName>
</protein>
<dbReference type="Proteomes" id="UP000316968">
    <property type="component" value="Chromosome"/>
</dbReference>
<comment type="similarity">
    <text evidence="1">Belongs to the thioredoxin family. DsbA subfamily.</text>
</comment>
<keyword evidence="4" id="KW-1015">Disulfide bond</keyword>
<evidence type="ECO:0000256" key="2">
    <source>
        <dbReference type="ARBA" id="ARBA00022729"/>
    </source>
</evidence>
<dbReference type="KEGG" id="saca:FFV09_19200"/>
<keyword evidence="2" id="KW-0732">Signal</keyword>
<dbReference type="Pfam" id="PF13462">
    <property type="entry name" value="Thioredoxin_4"/>
    <property type="match status" value="1"/>
</dbReference>
<dbReference type="InterPro" id="IPR036249">
    <property type="entry name" value="Thioredoxin-like_sf"/>
</dbReference>
<dbReference type="Gene3D" id="3.40.30.10">
    <property type="entry name" value="Glutaredoxin"/>
    <property type="match status" value="1"/>
</dbReference>
<evidence type="ECO:0000256" key="4">
    <source>
        <dbReference type="ARBA" id="ARBA00023157"/>
    </source>
</evidence>
<dbReference type="GO" id="GO:0016491">
    <property type="term" value="F:oxidoreductase activity"/>
    <property type="evidence" value="ECO:0007669"/>
    <property type="project" value="UniProtKB-KW"/>
</dbReference>
<organism evidence="9 10">
    <name type="scientific">Saccharibacillus brassicae</name>
    <dbReference type="NCBI Taxonomy" id="2583377"/>
    <lineage>
        <taxon>Bacteria</taxon>
        <taxon>Bacillati</taxon>
        <taxon>Bacillota</taxon>
        <taxon>Bacilli</taxon>
        <taxon>Bacillales</taxon>
        <taxon>Paenibacillaceae</taxon>
        <taxon>Saccharibacillus</taxon>
    </lineage>
</organism>